<feature type="region of interest" description="Disordered" evidence="3">
    <location>
        <begin position="992"/>
        <end position="1023"/>
    </location>
</feature>
<feature type="compositionally biased region" description="Low complexity" evidence="3">
    <location>
        <begin position="2851"/>
        <end position="2873"/>
    </location>
</feature>
<reference evidence="5 6" key="1">
    <citation type="journal article" date="2010" name="Nature">
        <title>The Ectocarpus genome and the independent evolution of multicellularity in brown algae.</title>
        <authorList>
            <person name="Cock J.M."/>
            <person name="Sterck L."/>
            <person name="Rouze P."/>
            <person name="Scornet D."/>
            <person name="Allen A.E."/>
            <person name="Amoutzias G."/>
            <person name="Anthouard V."/>
            <person name="Artiguenave F."/>
            <person name="Aury J.M."/>
            <person name="Badger J.H."/>
            <person name="Beszteri B."/>
            <person name="Billiau K."/>
            <person name="Bonnet E."/>
            <person name="Bothwell J.H."/>
            <person name="Bowler C."/>
            <person name="Boyen C."/>
            <person name="Brownlee C."/>
            <person name="Carrano C.J."/>
            <person name="Charrier B."/>
            <person name="Cho G.Y."/>
            <person name="Coelho S.M."/>
            <person name="Collen J."/>
            <person name="Corre E."/>
            <person name="Da Silva C."/>
            <person name="Delage L."/>
            <person name="Delaroque N."/>
            <person name="Dittami S.M."/>
            <person name="Doulbeau S."/>
            <person name="Elias M."/>
            <person name="Farnham G."/>
            <person name="Gachon C.M."/>
            <person name="Gschloessl B."/>
            <person name="Heesch S."/>
            <person name="Jabbari K."/>
            <person name="Jubin C."/>
            <person name="Kawai H."/>
            <person name="Kimura K."/>
            <person name="Kloareg B."/>
            <person name="Kupper F.C."/>
            <person name="Lang D."/>
            <person name="Le Bail A."/>
            <person name="Leblanc C."/>
            <person name="Lerouge P."/>
            <person name="Lohr M."/>
            <person name="Lopez P.J."/>
            <person name="Martens C."/>
            <person name="Maumus F."/>
            <person name="Michel G."/>
            <person name="Miranda-Saavedra D."/>
            <person name="Morales J."/>
            <person name="Moreau H."/>
            <person name="Motomura T."/>
            <person name="Nagasato C."/>
            <person name="Napoli C.A."/>
            <person name="Nelson D.R."/>
            <person name="Nyvall-Collen P."/>
            <person name="Peters A.F."/>
            <person name="Pommier C."/>
            <person name="Potin P."/>
            <person name="Poulain J."/>
            <person name="Quesneville H."/>
            <person name="Read B."/>
            <person name="Rensing S.A."/>
            <person name="Ritter A."/>
            <person name="Rousvoal S."/>
            <person name="Samanta M."/>
            <person name="Samson G."/>
            <person name="Schroeder D.C."/>
            <person name="Segurens B."/>
            <person name="Strittmatter M."/>
            <person name="Tonon T."/>
            <person name="Tregear J.W."/>
            <person name="Valentin K."/>
            <person name="von Dassow P."/>
            <person name="Yamagishi T."/>
            <person name="Van de Peer Y."/>
            <person name="Wincker P."/>
        </authorList>
    </citation>
    <scope>NUCLEOTIDE SEQUENCE [LARGE SCALE GENOMIC DNA]</scope>
    <source>
        <strain evidence="6">Ec32 / CCAP1310/4</strain>
    </source>
</reference>
<gene>
    <name evidence="5" type="ORF">Esi_0094_0094</name>
</gene>
<feature type="compositionally biased region" description="Basic and acidic residues" evidence="3">
    <location>
        <begin position="2915"/>
        <end position="2937"/>
    </location>
</feature>
<feature type="region of interest" description="Disordered" evidence="3">
    <location>
        <begin position="1233"/>
        <end position="1320"/>
    </location>
</feature>
<organism evidence="5 6">
    <name type="scientific">Ectocarpus siliculosus</name>
    <name type="common">Brown alga</name>
    <name type="synonym">Conferva siliculosa</name>
    <dbReference type="NCBI Taxonomy" id="2880"/>
    <lineage>
        <taxon>Eukaryota</taxon>
        <taxon>Sar</taxon>
        <taxon>Stramenopiles</taxon>
        <taxon>Ochrophyta</taxon>
        <taxon>PX clade</taxon>
        <taxon>Phaeophyceae</taxon>
        <taxon>Ectocarpales</taxon>
        <taxon>Ectocarpaceae</taxon>
        <taxon>Ectocarpus</taxon>
    </lineage>
</organism>
<dbReference type="PANTHER" id="PTHR16166">
    <property type="entry name" value="VACUOLAR PROTEIN SORTING-ASSOCIATED PROTEIN VPS13"/>
    <property type="match status" value="1"/>
</dbReference>
<dbReference type="EMBL" id="FN649181">
    <property type="protein sequence ID" value="CBJ28199.1"/>
    <property type="molecule type" value="Genomic_DNA"/>
</dbReference>
<accession>D7G938</accession>
<feature type="compositionally biased region" description="Basic and acidic residues" evidence="3">
    <location>
        <begin position="1307"/>
        <end position="1320"/>
    </location>
</feature>
<feature type="region of interest" description="Disordered" evidence="3">
    <location>
        <begin position="2144"/>
        <end position="2167"/>
    </location>
</feature>
<feature type="compositionally biased region" description="Low complexity" evidence="3">
    <location>
        <begin position="2014"/>
        <end position="2026"/>
    </location>
</feature>
<evidence type="ECO:0000256" key="2">
    <source>
        <dbReference type="ARBA" id="ARBA00022448"/>
    </source>
</evidence>
<feature type="region of interest" description="Disordered" evidence="3">
    <location>
        <begin position="2844"/>
        <end position="2873"/>
    </location>
</feature>
<evidence type="ECO:0000259" key="4">
    <source>
        <dbReference type="Pfam" id="PF12624"/>
    </source>
</evidence>
<feature type="compositionally biased region" description="Acidic residues" evidence="3">
    <location>
        <begin position="1262"/>
        <end position="1271"/>
    </location>
</feature>
<dbReference type="EMBL" id="FN649735">
    <property type="protein sequence ID" value="CBJ28199.1"/>
    <property type="molecule type" value="Genomic_DNA"/>
</dbReference>
<dbReference type="InParanoid" id="D7G938"/>
<feature type="compositionally biased region" description="Low complexity" evidence="3">
    <location>
        <begin position="1693"/>
        <end position="1708"/>
    </location>
</feature>
<evidence type="ECO:0000256" key="1">
    <source>
        <dbReference type="ARBA" id="ARBA00006545"/>
    </source>
</evidence>
<feature type="region of interest" description="Disordered" evidence="3">
    <location>
        <begin position="1132"/>
        <end position="1177"/>
    </location>
</feature>
<keyword evidence="6" id="KW-1185">Reference proteome</keyword>
<feature type="region of interest" description="Disordered" evidence="3">
    <location>
        <begin position="404"/>
        <end position="445"/>
    </location>
</feature>
<sequence>MAKSLLLNALHDALSDYVVGLSPERLKVGVWSGKIVLDELQVDIPWAHLGSRPVKVLLQGVSVLVGPVDRNSWGDLEVRERRLGIKRAALEKAEKEEEEKRKHGGKGNDDDKKGFVDKLVQRIVDNIEINVADIHIRYEDTVLVPGQTVSAGVCLESFVVTTTDEDFVPQFVDRTGSGGQHTKVHKMARVEGFSVYWRIDDKERFALLPTERRSSALRDFVAQQAVAPAGDSGGGLERGDLIRPTGAVLKFVHSDDPDDKTGPKFEASFEMDDVKMDFRAEQYEQALSLKDSAAALANWQMFFPYRPKTTPKEDPRAWWRYAFVCVRGKPDGWTNLNKVLMSRKSYLPLFEKLTAAANKHGKSSSKRHLSPLTEQEQCRLDELEEELPLQAIVMFRTMARKELKRKRDEEKAKRGEHDKESDDKKGGGWWSNLWGGDDGDDTPVQEEGDVAIKDLSKGIDDDAESKKVPPDYLQVRLTVRPHGSMRLYGRRDLPLVEASMAASATVELREDASMAFSFRLSQLDVLDLFTQGAVFHHMLKVGGQDETAETDTPGLVKARAKVAATVAVGAIGAIKTGKPDHSAGQEVGEGNILACVNVSMTKTTLAVAICALPTDVAYNREVVDAVVSVFSARQAETEAAKSSASKGLEAAQQKTKELATLAITISLDVAAPRVVVPVSSSRDSGFVLLDMGHMLVAGGTVDGGGMAYTAELSDMNVRLPAKKALLVKGTEDAVVEPFKIKVDAAMGGGVSKPGMAVAVEVMPGVKGVMSPAKIRGLFRVLDYVTKADLKAEGGPGEPPVGLAAPNTAPGGGRVGVERMGDEGLVALEGSDGTEEDGDEVAKPEPQVAMELHMKLPTIALLMVEDDKDAVNKDSGLLMEAAGMSMDVKTTKRDMTVQLHLDAVTVEDRARPDDSPFRYMIHSTPDETSHGGLIHITYWTSTGGVALVPPASIVDTNQREYDMVVDARFSTLQMALDRESVVKATPFYKSVTRQDRDQDQAVAAGTTGGGGGRRSKKPKSRIDDARSVLSAGSRVVGVAKRIASKDSGQKAMLAKASLTSVQFELVRSNPWETVMRAGISGLDASFSANEEGGRAMNAAVTLTDILLTDVRPEAKDNAYKMILAPLVALPTESAATVSQDEEGDDSGDSPGKRARSEKSSSAEADVGEGGEDSAERGPLIAVTAKMDSDSGNMDAEVKLASFACNLMVEPITESLVVMNEVNAALIKMFATKAKSDGNENAAGERGALEGGASGPDSTWTLDAVDEEGEYESEIASAAADSSASARERDEGKAPGLSSSTEISPGYHGDADKTGGGRARGEKESEVAALSLTICARLELDDWRINLIEEPSKASSKVVVLRASLMALFTRSVTSGEGGDSTEDTLHLSLLKTESLVDNPAVSSGGVVSADRRISQVLEPFSAEAHATLLSARGSLLSAKLHVMAEAFDARLSYTDMMLIKGIADQATAAPDKAASASKADADGAGDSKIYQDGAGEDGEVGNRISILPETYQNASDPLAETREDARAAAVRAAGRAGMQPSTMAAVSLSATCLMARVVLVNDYEGQGVPVLSFSSRRLKAEGSGFKEDFSVELGGVIEVSFFNVRVVRWEPLCEPWQPVLTAAVGMDFQGRQTVQIKLACEEVVVFDVTADFMESFLSTSWMLFSDGGEKDDPLALLSEGTEVGVDGEDEDNGVEGLSTGEASGSSFSSPNLSEPKQVEWAEGAMPLEGLKEGNVTLRNRTGLELAVGTTDFPQKSLRMGGIDTVRLPFDTQRNRARAGQFDLRGKAALVEWGDEDMRSAREGLPPLQVDRTGVFVFPLCPTNSVPSGHVVSPPVVVEAYQNQRFNMITRRWSAPYLPGDGPEFASKDWRNAYSSDDSQETPLDSIALPDEKQWEWRDDWHVDFSKEVGTEIDAAGWEYAVEFGSFNLIASSRTRRDLDQARRRKWIRTRAPKPLPMDDSFRPLYLAWAVDVTPQGRLEATIRSTVQLTNNTGVPLDMRALCSAWKTEEEERDGGVSAPGSPSSAKGLGRRSLGPIAPGCTLDIPVKMVYASHLQLRPVPSSDVLTSISAGGGTDTSRDDWVSCREVVGGAGERQGAPTLATIRLVVHAETTAEGCVVMSILPPVTVVNALPCSLSFRALLPSGSAAGKEGSSSGTAPAHSSRSRTLEAGRIPTAETAYLHTLEVGDGAKFGIKIAHHEWSNAESLLPPTREELRAGSWANRVVSFKLLCSRGSDGGGGGGGKHEYLEVRCNFEPRVGAACPALRLNVFCTHWLVDRSGLRLGFGVSEKRRLPVPVVRSKAAFGHDEEGSEAGDTGEVQPPLHVHVSLVEQMSCVSAKGCVAATATVGSPLYSDREYVFKEDSLPPAFRGATMIRTACSEKNNGSQHFLRFRVVEASTVHVLFDRRCPSPPRWLTSRFRLTAERVHMAHKTSKGKVADCPLVVWSRNVPAGSWVNLGGNKASKADAMYLVIVTEEEVAVSTEAVAAAGSSASSGINRKISSREDLLESWTLGTEGLALCNSPEERVRVAVPEGAGRGIDGEGGGYGDDGFGSFTRDAWSDELDVPGGANGVFHVKGTQGEIFELALRAEVCPGTFRRTTQVTVIPRYCVVNLLREENIWLKEAGAPEASAVCIPPGGRLPWHWMLGKNKQSGVRVRTEGTAWSYGDVVMNRVGTTALHIPFFGEDEDLDGQYRGQAGGPPMKMPETFGGSSSGGTSGSGGGKGGGPTRLDKLDGEQTVVHMDVQLADKTFVDEYAVLVVFWKANARFAPIYSARNASPVAVRLHQAGADREQRQILSEKAMWKLPSGQRRQIGWAYPASPRSLLISAGRGTRAVELSTDTVGNYAKIPTGLTRGASGSAAAASGGAASGRSASTGVTGPPFVWASIVVKGATKVVHISPRPPHGSGARKGGGNGEGDGKQPDQNLEKEAANKRKRESEAPALELAVDMRGFGLSLIGPVNGRRQELIYAQISDVWAKLSRDRLSSVQASIGSLQVDNYLSDGVYPVLVGSRKEEESSSDSGKGSQTQQETPFLQVSIIKEVNQATNTAHYDYVAFRMLEVDIMADRATLLHLLVWYKPVQGYLLMWRQQLDSHAWVAKRTAEVLERGMNAVPGGFVDVEEVRRTARIQRKYFKTMRFHPIILRLSYARTPASNALMEEAGMAIINKIPSMVKSNVDLASYLVEDAFGSVRDISKNVVSHYTVAGSMQVLSLVGSMRALGSPADLISNIGGGAKALVYAPAQGLVQGPAEFFEGVGRGAQSFVKGTVHGVFNSVAGVGGAVTDTVSKLTFDDEYQLKRERDKNKALANQGGLGQGLVQGGKNIAGGFTSGVSGVFTDPVRGAKKGGMGGFLKGVGKGLVGAVVKPVVGVTDSVISVAQGISNEAENSHRQAHLRPRRALTKDSETGQLVLMEFSMEAAEAQALVESGVEGKGSSSRDKYESHARVGDLTIIFANTRVIMVKRAKSDHLGSAKIVDKPGAAKASQMVSKRWEEVACVDVQDERIVVRRYEGGDISLKATVPSNREELYRQFYVHRNKMGDPTAMRTPEEVFGTGSAGNSETAAPVVMSMRAHSTAVQDSLNDYTFGTANDRKIPGHKLSDSQILNRAERQLQSVGVGNWNNLDDIAWELVQNWDNSHNGLCATRCLCVVFINASASTVQFREMRRRDGQGFRLLMGPLCNADSQQLMPGGVAILFAWGHSSTNILKKGYVVMVAETTAFSGVFAVQREKVTMLSKGGFQAGFLEKTMQEWWSKQVVVIK</sequence>
<dbReference type="OrthoDB" id="207391at2759"/>
<dbReference type="Proteomes" id="UP000002630">
    <property type="component" value="Linkage Group LG10"/>
</dbReference>
<dbReference type="Pfam" id="PF12624">
    <property type="entry name" value="VPS13_N"/>
    <property type="match status" value="1"/>
</dbReference>
<feature type="region of interest" description="Disordered" evidence="3">
    <location>
        <begin position="3009"/>
        <end position="3028"/>
    </location>
</feature>
<evidence type="ECO:0000313" key="6">
    <source>
        <dbReference type="Proteomes" id="UP000002630"/>
    </source>
</evidence>
<dbReference type="InterPro" id="IPR026847">
    <property type="entry name" value="VPS13"/>
</dbReference>
<dbReference type="InterPro" id="IPR026854">
    <property type="entry name" value="VPS13_N"/>
</dbReference>
<evidence type="ECO:0000256" key="3">
    <source>
        <dbReference type="SAM" id="MobiDB-lite"/>
    </source>
</evidence>
<protein>
    <recommendedName>
        <fullName evidence="4">Chorein N-terminal domain-containing protein</fullName>
    </recommendedName>
</protein>
<feature type="compositionally biased region" description="Low complexity" evidence="3">
    <location>
        <begin position="1272"/>
        <end position="1283"/>
    </location>
</feature>
<comment type="similarity">
    <text evidence="1">Belongs to the VPS13 family.</text>
</comment>
<feature type="compositionally biased region" description="Basic and acidic residues" evidence="3">
    <location>
        <begin position="1149"/>
        <end position="1159"/>
    </location>
</feature>
<feature type="domain" description="Chorein N-terminal" evidence="4">
    <location>
        <begin position="39"/>
        <end position="439"/>
    </location>
</feature>
<feature type="region of interest" description="Disordered" evidence="3">
    <location>
        <begin position="2688"/>
        <end position="2730"/>
    </location>
</feature>
<evidence type="ECO:0000313" key="5">
    <source>
        <dbReference type="EMBL" id="CBJ28199.1"/>
    </source>
</evidence>
<feature type="region of interest" description="Disordered" evidence="3">
    <location>
        <begin position="2894"/>
        <end position="2937"/>
    </location>
</feature>
<feature type="region of interest" description="Disordered" evidence="3">
    <location>
        <begin position="1681"/>
        <end position="1713"/>
    </location>
</feature>
<dbReference type="GO" id="GO:0006623">
    <property type="term" value="P:protein targeting to vacuole"/>
    <property type="evidence" value="ECO:0007669"/>
    <property type="project" value="TreeGrafter"/>
</dbReference>
<name>D7G938_ECTSI</name>
<dbReference type="GO" id="GO:0045053">
    <property type="term" value="P:protein retention in Golgi apparatus"/>
    <property type="evidence" value="ECO:0007669"/>
    <property type="project" value="TreeGrafter"/>
</dbReference>
<dbReference type="OMA" id="ANTRVIM"/>
<feature type="compositionally biased region" description="Basic and acidic residues" evidence="3">
    <location>
        <begin position="404"/>
        <end position="426"/>
    </location>
</feature>
<feature type="compositionally biased region" description="Gly residues" evidence="3">
    <location>
        <begin position="2709"/>
        <end position="2725"/>
    </location>
</feature>
<feature type="region of interest" description="Disordered" evidence="3">
    <location>
        <begin position="2008"/>
        <end position="2031"/>
    </location>
</feature>
<feature type="region of interest" description="Disordered" evidence="3">
    <location>
        <begin position="1473"/>
        <end position="1495"/>
    </location>
</feature>
<dbReference type="eggNOG" id="KOG1809">
    <property type="taxonomic scope" value="Eukaryota"/>
</dbReference>
<keyword evidence="2" id="KW-0813">Transport</keyword>
<dbReference type="PANTHER" id="PTHR16166:SF93">
    <property type="entry name" value="INTERMEMBRANE LIPID TRANSFER PROTEIN VPS13"/>
    <property type="match status" value="1"/>
</dbReference>
<feature type="compositionally biased region" description="Low complexity" evidence="3">
    <location>
        <begin position="1473"/>
        <end position="1487"/>
    </location>
</feature>
<feature type="compositionally biased region" description="Low complexity" evidence="3">
    <location>
        <begin position="2144"/>
        <end position="2156"/>
    </location>
</feature>
<proteinExistence type="inferred from homology"/>